<accession>A0A179SNH6</accession>
<organism evidence="1 2">
    <name type="scientific">Metabacillus litoralis</name>
    <dbReference type="NCBI Taxonomy" id="152268"/>
    <lineage>
        <taxon>Bacteria</taxon>
        <taxon>Bacillati</taxon>
        <taxon>Bacillota</taxon>
        <taxon>Bacilli</taxon>
        <taxon>Bacillales</taxon>
        <taxon>Bacillaceae</taxon>
        <taxon>Metabacillus</taxon>
    </lineage>
</organism>
<comment type="caution">
    <text evidence="1">The sequence shown here is derived from an EMBL/GenBank/DDBJ whole genome shotgun (WGS) entry which is preliminary data.</text>
</comment>
<dbReference type="Proteomes" id="UP000078534">
    <property type="component" value="Unassembled WGS sequence"/>
</dbReference>
<dbReference type="AlphaFoldDB" id="A0A179SNH6"/>
<proteinExistence type="predicted"/>
<evidence type="ECO:0000313" key="2">
    <source>
        <dbReference type="Proteomes" id="UP000078534"/>
    </source>
</evidence>
<dbReference type="InterPro" id="IPR011094">
    <property type="entry name" value="Uncharacterised_LppY/LpqO"/>
</dbReference>
<evidence type="ECO:0000313" key="1">
    <source>
        <dbReference type="EMBL" id="OAS83247.1"/>
    </source>
</evidence>
<reference evidence="2" key="1">
    <citation type="submission" date="2016-04" db="EMBL/GenBank/DDBJ databases">
        <authorList>
            <person name="Lyu Z."/>
            <person name="Lyu W."/>
        </authorList>
    </citation>
    <scope>NUCLEOTIDE SEQUENCE [LARGE SCALE GENOMIC DNA]</scope>
    <source>
        <strain evidence="2">C44</strain>
    </source>
</reference>
<name>A0A179SNH6_9BACI</name>
<protein>
    <submittedName>
        <fullName evidence="1">Cytoplasmic protein</fullName>
    </submittedName>
</protein>
<dbReference type="EMBL" id="LWSG01000042">
    <property type="protein sequence ID" value="OAS83247.1"/>
    <property type="molecule type" value="Genomic_DNA"/>
</dbReference>
<dbReference type="RefSeq" id="WP_066337528.1">
    <property type="nucleotide sequence ID" value="NZ_LWSG01000042.1"/>
</dbReference>
<dbReference type="OrthoDB" id="4687120at2"/>
<keyword evidence="2" id="KW-1185">Reference proteome</keyword>
<gene>
    <name evidence="1" type="ORF">A6K24_09015</name>
</gene>
<dbReference type="Pfam" id="PF07485">
    <property type="entry name" value="DUF1529"/>
    <property type="match status" value="1"/>
</dbReference>
<sequence>MAINDESVCQQFAGIIGGQEGFAGGKCVATINRDDINATILGKRFRVTTSFSYESRDNSGRALCLGRIALLEKEVGGFVAAILNQGIKVSSVHNEWLFDNPNLIYVNIEDVDDPLIFARKVRRALRN</sequence>
<dbReference type="STRING" id="152268.A6K24_09015"/>